<dbReference type="GO" id="GO:0009451">
    <property type="term" value="P:RNA modification"/>
    <property type="evidence" value="ECO:0007669"/>
    <property type="project" value="InterPro"/>
</dbReference>
<name>A0A7I8JJD6_SPIIN</name>
<organism evidence="1">
    <name type="scientific">Spirodela intermedia</name>
    <name type="common">Intermediate duckweed</name>
    <dbReference type="NCBI Taxonomy" id="51605"/>
    <lineage>
        <taxon>Eukaryota</taxon>
        <taxon>Viridiplantae</taxon>
        <taxon>Streptophyta</taxon>
        <taxon>Embryophyta</taxon>
        <taxon>Tracheophyta</taxon>
        <taxon>Spermatophyta</taxon>
        <taxon>Magnoliopsida</taxon>
        <taxon>Liliopsida</taxon>
        <taxon>Araceae</taxon>
        <taxon>Lemnoideae</taxon>
        <taxon>Spirodela</taxon>
    </lineage>
</organism>
<dbReference type="PANTHER" id="PTHR47926">
    <property type="entry name" value="PENTATRICOPEPTIDE REPEAT-CONTAINING PROTEIN"/>
    <property type="match status" value="1"/>
</dbReference>
<gene>
    <name evidence="1" type="ORF">SI7747_13016298</name>
</gene>
<evidence type="ECO:0000313" key="1">
    <source>
        <dbReference type="EMBL" id="CAA2630652.1"/>
    </source>
</evidence>
<dbReference type="InterPro" id="IPR046960">
    <property type="entry name" value="PPR_At4g14850-like_plant"/>
</dbReference>
<dbReference type="PROSITE" id="PS51257">
    <property type="entry name" value="PROKAR_LIPOPROTEIN"/>
    <property type="match status" value="1"/>
</dbReference>
<sequence length="109" mass="11518">MQSRGLKANGFVVAAILSACSQSAEMAGRGAQIHGLICKTGLMRDVFVGTALLHLYGSCGLVADVERLFPRSRRRTSSLGPPSCCSLKEWAPRESHEGLSADAGGNSRQ</sequence>
<dbReference type="Gene3D" id="1.25.40.10">
    <property type="entry name" value="Tetratricopeptide repeat domain"/>
    <property type="match status" value="1"/>
</dbReference>
<dbReference type="EMBL" id="LR743600">
    <property type="protein sequence ID" value="CAA2630652.1"/>
    <property type="molecule type" value="Genomic_DNA"/>
</dbReference>
<evidence type="ECO:0000313" key="2">
    <source>
        <dbReference type="Proteomes" id="UP001189122"/>
    </source>
</evidence>
<reference evidence="1 2" key="1">
    <citation type="submission" date="2019-12" db="EMBL/GenBank/DDBJ databases">
        <authorList>
            <person name="Scholz U."/>
            <person name="Mascher M."/>
            <person name="Fiebig A."/>
        </authorList>
    </citation>
    <scope>NUCLEOTIDE SEQUENCE</scope>
</reference>
<dbReference type="Proteomes" id="UP001189122">
    <property type="component" value="Unassembled WGS sequence"/>
</dbReference>
<dbReference type="GO" id="GO:0003723">
    <property type="term" value="F:RNA binding"/>
    <property type="evidence" value="ECO:0007669"/>
    <property type="project" value="InterPro"/>
</dbReference>
<dbReference type="InterPro" id="IPR011990">
    <property type="entry name" value="TPR-like_helical_dom_sf"/>
</dbReference>
<protein>
    <submittedName>
        <fullName evidence="1">Uncharacterized protein</fullName>
    </submittedName>
</protein>
<keyword evidence="2" id="KW-1185">Reference proteome</keyword>
<dbReference type="EMBL" id="CACRZD030000013">
    <property type="protein sequence ID" value="CAA6669895.1"/>
    <property type="molecule type" value="Genomic_DNA"/>
</dbReference>
<dbReference type="AlphaFoldDB" id="A0A7I8JJD6"/>
<accession>A0A7I8JJD6</accession>
<proteinExistence type="predicted"/>